<protein>
    <submittedName>
        <fullName evidence="2">Uncharacterized protein LOC115883515</fullName>
    </submittedName>
</protein>
<dbReference type="GeneID" id="115883515"/>
<proteinExistence type="predicted"/>
<dbReference type="OrthoDB" id="6732782at2759"/>
<evidence type="ECO:0000313" key="2">
    <source>
        <dbReference type="RefSeq" id="XP_030757744.1"/>
    </source>
</evidence>
<gene>
    <name evidence="2" type="primary">LOC115883515</name>
</gene>
<sequence length="169" mass="19875">MKRICAHFFSFSPQLLFKQNSVQFNTSVSSVSHNQTKPTMASTPTTIVVLTQDKVNFPMKYAYVVMNQLFQYGVKEITQKDDKIFISLTYTPRATTLKKKFGNLPIRYMRTRVQNTEDIKILEKVVKRYKFNLIDEDREDTEQRQQIIQKRKLQITDVYTSGEEEEEGN</sequence>
<dbReference type="InParanoid" id="A0A6J2Y477"/>
<name>A0A6J2Y477_SITOR</name>
<reference evidence="2" key="1">
    <citation type="submission" date="2025-08" db="UniProtKB">
        <authorList>
            <consortium name="RefSeq"/>
        </authorList>
    </citation>
    <scope>IDENTIFICATION</scope>
    <source>
        <tissue evidence="2">Gonads</tissue>
    </source>
</reference>
<evidence type="ECO:0000313" key="1">
    <source>
        <dbReference type="Proteomes" id="UP000504635"/>
    </source>
</evidence>
<organism evidence="1 2">
    <name type="scientific">Sitophilus oryzae</name>
    <name type="common">Rice weevil</name>
    <name type="synonym">Curculio oryzae</name>
    <dbReference type="NCBI Taxonomy" id="7048"/>
    <lineage>
        <taxon>Eukaryota</taxon>
        <taxon>Metazoa</taxon>
        <taxon>Ecdysozoa</taxon>
        <taxon>Arthropoda</taxon>
        <taxon>Hexapoda</taxon>
        <taxon>Insecta</taxon>
        <taxon>Pterygota</taxon>
        <taxon>Neoptera</taxon>
        <taxon>Endopterygota</taxon>
        <taxon>Coleoptera</taxon>
        <taxon>Polyphaga</taxon>
        <taxon>Cucujiformia</taxon>
        <taxon>Curculionidae</taxon>
        <taxon>Dryophthorinae</taxon>
        <taxon>Sitophilus</taxon>
    </lineage>
</organism>
<dbReference type="AlphaFoldDB" id="A0A6J2Y477"/>
<dbReference type="RefSeq" id="XP_030757744.1">
    <property type="nucleotide sequence ID" value="XM_030901884.1"/>
</dbReference>
<keyword evidence="1" id="KW-1185">Reference proteome</keyword>
<dbReference type="KEGG" id="soy:115883515"/>
<dbReference type="Proteomes" id="UP000504635">
    <property type="component" value="Unplaced"/>
</dbReference>
<accession>A0A6J2Y477</accession>